<keyword evidence="1" id="KW-0472">Membrane</keyword>
<feature type="transmembrane region" description="Helical" evidence="1">
    <location>
        <begin position="211"/>
        <end position="229"/>
    </location>
</feature>
<protein>
    <submittedName>
        <fullName evidence="3">Acyltransferase</fullName>
        <ecNumber evidence="3">2.3.-.-</ecNumber>
    </submittedName>
</protein>
<name>A0ABT6Q9A1_9PROT</name>
<feature type="transmembrane region" description="Helical" evidence="1">
    <location>
        <begin position="235"/>
        <end position="253"/>
    </location>
</feature>
<dbReference type="EMBL" id="JASBAN010000001">
    <property type="protein sequence ID" value="MDI2113483.1"/>
    <property type="molecule type" value="Genomic_DNA"/>
</dbReference>
<feature type="transmembrane region" description="Helical" evidence="1">
    <location>
        <begin position="145"/>
        <end position="174"/>
    </location>
</feature>
<keyword evidence="1" id="KW-0812">Transmembrane</keyword>
<accession>A0ABT6Q9A1</accession>
<gene>
    <name evidence="3" type="ORF">QJV33_09385</name>
</gene>
<feature type="transmembrane region" description="Helical" evidence="1">
    <location>
        <begin position="12"/>
        <end position="33"/>
    </location>
</feature>
<dbReference type="GO" id="GO:0016746">
    <property type="term" value="F:acyltransferase activity"/>
    <property type="evidence" value="ECO:0007669"/>
    <property type="project" value="UniProtKB-KW"/>
</dbReference>
<keyword evidence="3" id="KW-0808">Transferase</keyword>
<dbReference type="RefSeq" id="WP_281463085.1">
    <property type="nucleotide sequence ID" value="NZ_JASBAN010000001.1"/>
</dbReference>
<feature type="transmembrane region" description="Helical" evidence="1">
    <location>
        <begin position="297"/>
        <end position="316"/>
    </location>
</feature>
<feature type="transmembrane region" description="Helical" evidence="1">
    <location>
        <begin position="106"/>
        <end position="125"/>
    </location>
</feature>
<dbReference type="Pfam" id="PF01757">
    <property type="entry name" value="Acyl_transf_3"/>
    <property type="match status" value="1"/>
</dbReference>
<reference evidence="3" key="1">
    <citation type="submission" date="2023-05" db="EMBL/GenBank/DDBJ databases">
        <title>Whole genome sequence of Commensalibacter sp.</title>
        <authorList>
            <person name="Charoenyingcharoen P."/>
            <person name="Yukphan P."/>
        </authorList>
    </citation>
    <scope>NUCLEOTIDE SEQUENCE</scope>
    <source>
        <strain evidence="3">TBRC 10068</strain>
    </source>
</reference>
<evidence type="ECO:0000259" key="2">
    <source>
        <dbReference type="Pfam" id="PF01757"/>
    </source>
</evidence>
<feature type="transmembrane region" description="Helical" evidence="1">
    <location>
        <begin position="265"/>
        <end position="291"/>
    </location>
</feature>
<dbReference type="InterPro" id="IPR050879">
    <property type="entry name" value="Acyltransferase_3"/>
</dbReference>
<evidence type="ECO:0000256" key="1">
    <source>
        <dbReference type="SAM" id="Phobius"/>
    </source>
</evidence>
<evidence type="ECO:0000313" key="3">
    <source>
        <dbReference type="EMBL" id="MDI2113483.1"/>
    </source>
</evidence>
<feature type="transmembrane region" description="Helical" evidence="1">
    <location>
        <begin position="39"/>
        <end position="61"/>
    </location>
</feature>
<dbReference type="EC" id="2.3.-.-" evidence="3"/>
<keyword evidence="3" id="KW-0012">Acyltransferase</keyword>
<proteinExistence type="predicted"/>
<keyword evidence="4" id="KW-1185">Reference proteome</keyword>
<dbReference type="PANTHER" id="PTHR23028">
    <property type="entry name" value="ACETYLTRANSFERASE"/>
    <property type="match status" value="1"/>
</dbReference>
<dbReference type="InterPro" id="IPR002656">
    <property type="entry name" value="Acyl_transf_3_dom"/>
</dbReference>
<sequence length="336" mass="39013">MDVKRFDAVDGLRGGLAVSVLLSHLVGSIIGWSENRPFVGAYISVVYFFIMSGFVLSYAHAKGNFIKYCLTRLARLWPLMFISTVLMVILYKYNQYHGGYVSSLDVFSPMVFLKNILFLHGVYWYDFKLINEPSWSISLEFWISLLIPLLFTRLNFIIKVIAATSVFIALLYFYRSGVPPNLLTAFVSMLIGSICYDLTKKIWFIELLKDKFFSIFVLFALAVCCIGVYGQTHNILDYFYIVAFIPLMFVDFLDPETIIYKILTYRFFIFLGYISFPLYLLHESVIISGFLYRRDSVFLAIVTGLTVSIFVAYIYARYVDFYLYKYLKGQIKKLPF</sequence>
<feature type="transmembrane region" description="Helical" evidence="1">
    <location>
        <begin position="180"/>
        <end position="199"/>
    </location>
</feature>
<dbReference type="Proteomes" id="UP001431775">
    <property type="component" value="Unassembled WGS sequence"/>
</dbReference>
<feature type="transmembrane region" description="Helical" evidence="1">
    <location>
        <begin position="73"/>
        <end position="94"/>
    </location>
</feature>
<organism evidence="3 4">
    <name type="scientific">Commensalibacter nepenthis</name>
    <dbReference type="NCBI Taxonomy" id="3043872"/>
    <lineage>
        <taxon>Bacteria</taxon>
        <taxon>Pseudomonadati</taxon>
        <taxon>Pseudomonadota</taxon>
        <taxon>Alphaproteobacteria</taxon>
        <taxon>Acetobacterales</taxon>
        <taxon>Acetobacteraceae</taxon>
    </lineage>
</organism>
<keyword evidence="1" id="KW-1133">Transmembrane helix</keyword>
<feature type="domain" description="Acyltransferase 3" evidence="2">
    <location>
        <begin position="7"/>
        <end position="316"/>
    </location>
</feature>
<evidence type="ECO:0000313" key="4">
    <source>
        <dbReference type="Proteomes" id="UP001431775"/>
    </source>
</evidence>
<comment type="caution">
    <text evidence="3">The sequence shown here is derived from an EMBL/GenBank/DDBJ whole genome shotgun (WGS) entry which is preliminary data.</text>
</comment>